<dbReference type="CDD" id="cd11607">
    <property type="entry name" value="DENR_C"/>
    <property type="match status" value="1"/>
</dbReference>
<proteinExistence type="inferred from homology"/>
<name>A0A5B8MKW6_9CHLO</name>
<evidence type="ECO:0000313" key="4">
    <source>
        <dbReference type="EMBL" id="QDZ20012.1"/>
    </source>
</evidence>
<dbReference type="GO" id="GO:0001731">
    <property type="term" value="P:formation of translation preinitiation complex"/>
    <property type="evidence" value="ECO:0007669"/>
    <property type="project" value="TreeGrafter"/>
</dbReference>
<comment type="similarity">
    <text evidence="1">Belongs to the DENR family.</text>
</comment>
<keyword evidence="4" id="KW-0396">Initiation factor</keyword>
<evidence type="ECO:0000259" key="3">
    <source>
        <dbReference type="PROSITE" id="PS50296"/>
    </source>
</evidence>
<gene>
    <name evidence="4" type="ORF">A3770_03p25300</name>
</gene>
<reference evidence="4 5" key="1">
    <citation type="submission" date="2018-07" db="EMBL/GenBank/DDBJ databases">
        <title>The complete nuclear genome of the prasinophyte Chloropicon primus (CCMP1205).</title>
        <authorList>
            <person name="Pombert J.-F."/>
            <person name="Otis C."/>
            <person name="Turmel M."/>
            <person name="Lemieux C."/>
        </authorList>
    </citation>
    <scope>NUCLEOTIDE SEQUENCE [LARGE SCALE GENOMIC DNA]</scope>
    <source>
        <strain evidence="4 5">CCMP1205</strain>
    </source>
</reference>
<keyword evidence="4" id="KW-0648">Protein biosynthesis</keyword>
<dbReference type="PROSITE" id="PS50296">
    <property type="entry name" value="SUI1"/>
    <property type="match status" value="1"/>
</dbReference>
<evidence type="ECO:0000313" key="5">
    <source>
        <dbReference type="Proteomes" id="UP000316726"/>
    </source>
</evidence>
<dbReference type="STRING" id="1764295.A0A5B8MKW6"/>
<dbReference type="Proteomes" id="UP000316726">
    <property type="component" value="Chromosome 3"/>
</dbReference>
<dbReference type="Pfam" id="PF01253">
    <property type="entry name" value="SUI1"/>
    <property type="match status" value="1"/>
</dbReference>
<dbReference type="GO" id="GO:0002188">
    <property type="term" value="P:translation reinitiation"/>
    <property type="evidence" value="ECO:0007669"/>
    <property type="project" value="TreeGrafter"/>
</dbReference>
<sequence>MADNNPDLAEGEEEVQPLTPEVVEYEPVTGMPPEFCEYLPKEDFLKALPWLAENRDLEWLQANCKKYKGYDKVFESAETLEEKLKNLSVEPPKAEKEGKLLPGGKKKKSKALEILIERSVRNKRKCITSVTGLDVFGIKLAEAAKLMGKKFASGCSVVKHPTGVSMIETQGDFQYEIAELVMKKYKDKDIKEEHFFSVVKQKKSPLF</sequence>
<dbReference type="InterPro" id="IPR001950">
    <property type="entry name" value="SUI1"/>
</dbReference>
<protein>
    <submittedName>
        <fullName evidence="4">Translation initiation factor SUI1-like protein</fullName>
    </submittedName>
</protein>
<keyword evidence="5" id="KW-1185">Reference proteome</keyword>
<dbReference type="PANTHER" id="PTHR12789:SF0">
    <property type="entry name" value="DENSITY-REGULATED PROTEIN"/>
    <property type="match status" value="1"/>
</dbReference>
<organism evidence="4 5">
    <name type="scientific">Chloropicon primus</name>
    <dbReference type="NCBI Taxonomy" id="1764295"/>
    <lineage>
        <taxon>Eukaryota</taxon>
        <taxon>Viridiplantae</taxon>
        <taxon>Chlorophyta</taxon>
        <taxon>Chloropicophyceae</taxon>
        <taxon>Chloropicales</taxon>
        <taxon>Chloropicaceae</taxon>
        <taxon>Chloropicon</taxon>
    </lineage>
</organism>
<feature type="domain" description="SUI1" evidence="3">
    <location>
        <begin position="114"/>
        <end position="185"/>
    </location>
</feature>
<dbReference type="EMBL" id="CP031036">
    <property type="protein sequence ID" value="QDZ20012.1"/>
    <property type="molecule type" value="Genomic_DNA"/>
</dbReference>
<accession>A0A5B8MKW6</accession>
<dbReference type="Gene3D" id="3.30.780.10">
    <property type="entry name" value="SUI1-like domain"/>
    <property type="match status" value="1"/>
</dbReference>
<dbReference type="AlphaFoldDB" id="A0A5B8MKW6"/>
<dbReference type="SUPFAM" id="SSF55159">
    <property type="entry name" value="eIF1-like"/>
    <property type="match status" value="1"/>
</dbReference>
<dbReference type="OrthoDB" id="277199at2759"/>
<evidence type="ECO:0000256" key="1">
    <source>
        <dbReference type="ARBA" id="ARBA00007514"/>
    </source>
</evidence>
<dbReference type="PANTHER" id="PTHR12789">
    <property type="entry name" value="DENSITY-REGULATED PROTEIN HOMOLOG"/>
    <property type="match status" value="1"/>
</dbReference>
<feature type="region of interest" description="Disordered" evidence="2">
    <location>
        <begin position="1"/>
        <end position="20"/>
    </location>
</feature>
<evidence type="ECO:0000256" key="2">
    <source>
        <dbReference type="SAM" id="MobiDB-lite"/>
    </source>
</evidence>
<dbReference type="InterPro" id="IPR046447">
    <property type="entry name" value="DENR_C"/>
</dbReference>
<dbReference type="GO" id="GO:0003729">
    <property type="term" value="F:mRNA binding"/>
    <property type="evidence" value="ECO:0007669"/>
    <property type="project" value="TreeGrafter"/>
</dbReference>
<dbReference type="GO" id="GO:0003743">
    <property type="term" value="F:translation initiation factor activity"/>
    <property type="evidence" value="ECO:0007669"/>
    <property type="project" value="UniProtKB-KW"/>
</dbReference>
<dbReference type="InterPro" id="IPR050318">
    <property type="entry name" value="DENR/SUI1_TIF"/>
</dbReference>
<dbReference type="InterPro" id="IPR036877">
    <property type="entry name" value="SUI1_dom_sf"/>
</dbReference>